<feature type="compositionally biased region" description="Basic residues" evidence="2">
    <location>
        <begin position="34"/>
        <end position="48"/>
    </location>
</feature>
<dbReference type="PANTHER" id="PTHR33470">
    <property type="entry name" value="OS01G0164075 PROTEIN"/>
    <property type="match status" value="1"/>
</dbReference>
<comment type="caution">
    <text evidence="4">The sequence shown here is derived from an EMBL/GenBank/DDBJ whole genome shotgun (WGS) entry which is preliminary data.</text>
</comment>
<feature type="signal peptide" evidence="3">
    <location>
        <begin position="1"/>
        <end position="25"/>
    </location>
</feature>
<evidence type="ECO:0000313" key="5">
    <source>
        <dbReference type="Proteomes" id="UP000447434"/>
    </source>
</evidence>
<keyword evidence="1 3" id="KW-0732">Signal</keyword>
<dbReference type="EMBL" id="WOCE01000018">
    <property type="protein sequence ID" value="KAE9594984.1"/>
    <property type="molecule type" value="Genomic_DNA"/>
</dbReference>
<evidence type="ECO:0000256" key="1">
    <source>
        <dbReference type="ARBA" id="ARBA00022729"/>
    </source>
</evidence>
<dbReference type="PANTHER" id="PTHR33470:SF22">
    <property type="entry name" value="POLLEN OLE E 1 ALLERGEN AND EXTENSIN FAMILY PROTEIN"/>
    <property type="match status" value="1"/>
</dbReference>
<dbReference type="AlphaFoldDB" id="A0A6A4P410"/>
<feature type="compositionally biased region" description="Basic residues" evidence="2">
    <location>
        <begin position="56"/>
        <end position="82"/>
    </location>
</feature>
<name>A0A6A4P410_LUPAL</name>
<evidence type="ECO:0000256" key="3">
    <source>
        <dbReference type="SAM" id="SignalP"/>
    </source>
</evidence>
<proteinExistence type="predicted"/>
<gene>
    <name evidence="4" type="ORF">Lalb_Chr18g0059561</name>
</gene>
<feature type="region of interest" description="Disordered" evidence="2">
    <location>
        <begin position="34"/>
        <end position="92"/>
    </location>
</feature>
<dbReference type="Pfam" id="PF01190">
    <property type="entry name" value="Pollen_Ole_e_1"/>
    <property type="match status" value="1"/>
</dbReference>
<dbReference type="OrthoDB" id="1433797at2759"/>
<evidence type="ECO:0000313" key="4">
    <source>
        <dbReference type="EMBL" id="KAE9594984.1"/>
    </source>
</evidence>
<keyword evidence="5" id="KW-1185">Reference proteome</keyword>
<dbReference type="GO" id="GO:0071944">
    <property type="term" value="C:cell periphery"/>
    <property type="evidence" value="ECO:0007669"/>
    <property type="project" value="TreeGrafter"/>
</dbReference>
<protein>
    <submittedName>
        <fullName evidence="4">Uncharacterized protein</fullName>
    </submittedName>
</protein>
<sequence>MHSAMAKVQALFLLLVISFSLCVFSLELAPHHHHHNHHRRHHHHHHSPLHPSPAHPPHHHRHHHHHHHHSHAPAKPQTHHHPLAPAPSEAPTHHIYTNTLTHVPLQVHPPAVAHPIPKGFVAVEGYVYTKSCKNAYLNTISGATPLPGAIVKLECNITRNPLIQTAKTTVSGKFFLLADKSITTDEVHKCKVFLVSTTFSYEGQLPSNYNDGITGATLRPQKPIVSKNLHFFLYNVGPLAFEPLCAY</sequence>
<feature type="chain" id="PRO_5025585609" evidence="3">
    <location>
        <begin position="26"/>
        <end position="247"/>
    </location>
</feature>
<dbReference type="Proteomes" id="UP000447434">
    <property type="component" value="Chromosome 18"/>
</dbReference>
<evidence type="ECO:0000256" key="2">
    <source>
        <dbReference type="SAM" id="MobiDB-lite"/>
    </source>
</evidence>
<reference evidence="5" key="1">
    <citation type="journal article" date="2020" name="Nat. Commun.">
        <title>Genome sequence of the cluster root forming white lupin.</title>
        <authorList>
            <person name="Hufnagel B."/>
            <person name="Marques A."/>
            <person name="Soriano A."/>
            <person name="Marques L."/>
            <person name="Divol F."/>
            <person name="Doumas P."/>
            <person name="Sallet E."/>
            <person name="Mancinotti D."/>
            <person name="Carrere S."/>
            <person name="Marande W."/>
            <person name="Arribat S."/>
            <person name="Keller J."/>
            <person name="Huneau C."/>
            <person name="Blein T."/>
            <person name="Aime D."/>
            <person name="Laguerre M."/>
            <person name="Taylor J."/>
            <person name="Schubert V."/>
            <person name="Nelson M."/>
            <person name="Geu-Flores F."/>
            <person name="Crespi M."/>
            <person name="Gallardo-Guerrero K."/>
            <person name="Delaux P.-M."/>
            <person name="Salse J."/>
            <person name="Berges H."/>
            <person name="Guyot R."/>
            <person name="Gouzy J."/>
            <person name="Peret B."/>
        </authorList>
    </citation>
    <scope>NUCLEOTIDE SEQUENCE [LARGE SCALE GENOMIC DNA]</scope>
    <source>
        <strain evidence="5">cv. Amiga</strain>
    </source>
</reference>
<accession>A0A6A4P410</accession>
<organism evidence="4 5">
    <name type="scientific">Lupinus albus</name>
    <name type="common">White lupine</name>
    <name type="synonym">Lupinus termis</name>
    <dbReference type="NCBI Taxonomy" id="3870"/>
    <lineage>
        <taxon>Eukaryota</taxon>
        <taxon>Viridiplantae</taxon>
        <taxon>Streptophyta</taxon>
        <taxon>Embryophyta</taxon>
        <taxon>Tracheophyta</taxon>
        <taxon>Spermatophyta</taxon>
        <taxon>Magnoliopsida</taxon>
        <taxon>eudicotyledons</taxon>
        <taxon>Gunneridae</taxon>
        <taxon>Pentapetalae</taxon>
        <taxon>rosids</taxon>
        <taxon>fabids</taxon>
        <taxon>Fabales</taxon>
        <taxon>Fabaceae</taxon>
        <taxon>Papilionoideae</taxon>
        <taxon>50 kb inversion clade</taxon>
        <taxon>genistoids sensu lato</taxon>
        <taxon>core genistoids</taxon>
        <taxon>Genisteae</taxon>
        <taxon>Lupinus</taxon>
    </lineage>
</organism>